<feature type="transmembrane region" description="Helical" evidence="1">
    <location>
        <begin position="28"/>
        <end position="54"/>
    </location>
</feature>
<dbReference type="RefSeq" id="NP_803517.1">
    <property type="nucleotide sequence ID" value="NC_004624.1"/>
</dbReference>
<keyword evidence="1" id="KW-0472">Membrane</keyword>
<organism evidence="2">
    <name type="scientific">Monoblepharella sp. JEL15</name>
    <dbReference type="NCBI Taxonomy" id="224130"/>
    <lineage>
        <taxon>Eukaryota</taxon>
        <taxon>Fungi</taxon>
        <taxon>Fungi incertae sedis</taxon>
        <taxon>Chytridiomycota</taxon>
        <taxon>Chytridiomycota incertae sedis</taxon>
        <taxon>Monoblepharidomycetes</taxon>
        <taxon>Monoblepharidales</taxon>
        <taxon>Monoblepharidaceae</taxon>
        <taxon>Monoblepharella</taxon>
    </lineage>
</organism>
<name>Q85MC0_9FUNG</name>
<dbReference type="EMBL" id="AY182007">
    <property type="protein sequence ID" value="AAO64962.1"/>
    <property type="molecule type" value="Genomic_DNA"/>
</dbReference>
<protein>
    <submittedName>
        <fullName evidence="2">Orf166</fullName>
    </submittedName>
</protein>
<dbReference type="AlphaFoldDB" id="Q85MC0"/>
<accession>Q85MC0</accession>
<dbReference type="GeneID" id="806855"/>
<keyword evidence="1" id="KW-1133">Transmembrane helix</keyword>
<evidence type="ECO:0000313" key="2">
    <source>
        <dbReference type="EMBL" id="AAO64962.1"/>
    </source>
</evidence>
<keyword evidence="2" id="KW-0496">Mitochondrion</keyword>
<geneLocation type="mitochondrion" evidence="2"/>
<gene>
    <name evidence="2" type="primary">orf166</name>
</gene>
<evidence type="ECO:0000256" key="1">
    <source>
        <dbReference type="SAM" id="Phobius"/>
    </source>
</evidence>
<reference evidence="2" key="2">
    <citation type="journal article" date="2003" name="Nucleic Acids Res.">
        <title>Evolution of monoblepharidalean fungi based on complete mitochondrial genome sequences.</title>
        <authorList>
            <person name="Bullerwell C.E."/>
            <person name="Forget L."/>
            <person name="Lang B.F."/>
        </authorList>
    </citation>
    <scope>NUCLEOTIDE SEQUENCE</scope>
    <source>
        <strain evidence="2">JEL15</strain>
    </source>
</reference>
<keyword evidence="1" id="KW-0812">Transmembrane</keyword>
<proteinExistence type="predicted"/>
<reference evidence="2" key="1">
    <citation type="submission" date="2002-11" db="EMBL/GenBank/DDBJ databases">
        <authorList>
            <person name="Lang F.B.F."/>
        </authorList>
    </citation>
    <scope>NUCLEOTIDE SEQUENCE</scope>
    <source>
        <strain evidence="2">JEL15</strain>
    </source>
</reference>
<sequence length="166" mass="18860">MGGGNLSAPVCKKKLMEMVYTRAEMSQMFYLFLGFGLNLVFNVLFLLFPVLFFASMILSWDLVLHSDLSISFIHFMQSNSTVTDGTVTNTPPLFNEATKAILDANYPLKRITLLLPPYNEYILPMPLKYIPVNPFTSPNIINHTFFTLSPEDLNNLRLLDADIMLK</sequence>